<organism evidence="2 3">
    <name type="scientific">Amycolatopsis samaneae</name>
    <dbReference type="NCBI Taxonomy" id="664691"/>
    <lineage>
        <taxon>Bacteria</taxon>
        <taxon>Bacillati</taxon>
        <taxon>Actinomycetota</taxon>
        <taxon>Actinomycetes</taxon>
        <taxon>Pseudonocardiales</taxon>
        <taxon>Pseudonocardiaceae</taxon>
        <taxon>Amycolatopsis</taxon>
    </lineage>
</organism>
<keyword evidence="1" id="KW-0472">Membrane</keyword>
<gene>
    <name evidence="2" type="ORF">ACFSYJ_28370</name>
</gene>
<comment type="caution">
    <text evidence="2">The sequence shown here is derived from an EMBL/GenBank/DDBJ whole genome shotgun (WGS) entry which is preliminary data.</text>
</comment>
<keyword evidence="3" id="KW-1185">Reference proteome</keyword>
<accession>A0ABW5GNX4</accession>
<dbReference type="EMBL" id="JBHUKU010000017">
    <property type="protein sequence ID" value="MFD2462556.1"/>
    <property type="molecule type" value="Genomic_DNA"/>
</dbReference>
<evidence type="ECO:0000256" key="1">
    <source>
        <dbReference type="SAM" id="Phobius"/>
    </source>
</evidence>
<keyword evidence="1" id="KW-0812">Transmembrane</keyword>
<dbReference type="Proteomes" id="UP001597419">
    <property type="component" value="Unassembled WGS sequence"/>
</dbReference>
<protein>
    <submittedName>
        <fullName evidence="2">Uncharacterized protein</fullName>
    </submittedName>
</protein>
<reference evidence="3" key="1">
    <citation type="journal article" date="2019" name="Int. J. Syst. Evol. Microbiol.">
        <title>The Global Catalogue of Microorganisms (GCM) 10K type strain sequencing project: providing services to taxonomists for standard genome sequencing and annotation.</title>
        <authorList>
            <consortium name="The Broad Institute Genomics Platform"/>
            <consortium name="The Broad Institute Genome Sequencing Center for Infectious Disease"/>
            <person name="Wu L."/>
            <person name="Ma J."/>
        </authorList>
    </citation>
    <scope>NUCLEOTIDE SEQUENCE [LARGE SCALE GENOMIC DNA]</scope>
    <source>
        <strain evidence="3">CGMCC 4.7643</strain>
    </source>
</reference>
<sequence>MTSPRELSELETETLLRESLDHLATRAPDGDEVRNALARAVQARPRRRRSRLALAGATAAVIAIVAGIPLVARGAFDADPAATPASSPTTDRPLLQYAPGWLPDGFTEQYRAAGPGITPQVRRWAAGPAEVVLSAYSTDDPEWSQTKLRIAALRDQVIVRGRVGMVTGDSGTAATLTWMADDYHVLTAKIAGVPEARRVAERIADSVRGGGAVLVRGEARLGPLPAGLREQSTVVQGNTPAAGTTELTATGPAGTALRVGVGPGSPGLGGGTAVPVRGTDGRYVPPRQGDDALVAVRLPSGRWLTVTGRQSRETLTAVADAVVLDPAPDYRWLGS</sequence>
<name>A0ABW5GNX4_9PSEU</name>
<feature type="transmembrane region" description="Helical" evidence="1">
    <location>
        <begin position="52"/>
        <end position="72"/>
    </location>
</feature>
<evidence type="ECO:0000313" key="2">
    <source>
        <dbReference type="EMBL" id="MFD2462556.1"/>
    </source>
</evidence>
<keyword evidence="1" id="KW-1133">Transmembrane helix</keyword>
<evidence type="ECO:0000313" key="3">
    <source>
        <dbReference type="Proteomes" id="UP001597419"/>
    </source>
</evidence>
<dbReference type="RefSeq" id="WP_345403568.1">
    <property type="nucleotide sequence ID" value="NZ_BAABHG010000015.1"/>
</dbReference>
<proteinExistence type="predicted"/>